<feature type="region of interest" description="Disordered" evidence="1">
    <location>
        <begin position="673"/>
        <end position="698"/>
    </location>
</feature>
<feature type="transmembrane region" description="Helical" evidence="2">
    <location>
        <begin position="307"/>
        <end position="333"/>
    </location>
</feature>
<evidence type="ECO:0000256" key="2">
    <source>
        <dbReference type="SAM" id="Phobius"/>
    </source>
</evidence>
<comment type="caution">
    <text evidence="3">The sequence shown here is derived from an EMBL/GenBank/DDBJ whole genome shotgun (WGS) entry which is preliminary data.</text>
</comment>
<feature type="region of interest" description="Disordered" evidence="1">
    <location>
        <begin position="103"/>
        <end position="122"/>
    </location>
</feature>
<feature type="transmembrane region" description="Helical" evidence="2">
    <location>
        <begin position="163"/>
        <end position="192"/>
    </location>
</feature>
<gene>
    <name evidence="3" type="ORF">DCAR_010901</name>
</gene>
<evidence type="ECO:0000256" key="1">
    <source>
        <dbReference type="SAM" id="MobiDB-lite"/>
    </source>
</evidence>
<dbReference type="EMBL" id="LNRQ01000003">
    <property type="protein sequence ID" value="KZN02147.1"/>
    <property type="molecule type" value="Genomic_DNA"/>
</dbReference>
<dbReference type="PANTHER" id="PTHR31133">
    <property type="entry name" value="MEMBRANE PROTEIN"/>
    <property type="match status" value="1"/>
</dbReference>
<keyword evidence="2" id="KW-0812">Transmembrane</keyword>
<reference evidence="3" key="1">
    <citation type="journal article" date="2016" name="Nat. Genet.">
        <title>A high-quality carrot genome assembly provides new insights into carotenoid accumulation and asterid genome evolution.</title>
        <authorList>
            <person name="Iorizzo M."/>
            <person name="Ellison S."/>
            <person name="Senalik D."/>
            <person name="Zeng P."/>
            <person name="Satapoomin P."/>
            <person name="Huang J."/>
            <person name="Bowman M."/>
            <person name="Iovene M."/>
            <person name="Sanseverino W."/>
            <person name="Cavagnaro P."/>
            <person name="Yildiz M."/>
            <person name="Macko-Podgorni A."/>
            <person name="Moranska E."/>
            <person name="Grzebelus E."/>
            <person name="Grzebelus D."/>
            <person name="Ashrafi H."/>
            <person name="Zheng Z."/>
            <person name="Cheng S."/>
            <person name="Spooner D."/>
            <person name="Van Deynze A."/>
            <person name="Simon P."/>
        </authorList>
    </citation>
    <scope>NUCLEOTIDE SEQUENCE [LARGE SCALE GENOMIC DNA]</scope>
    <source>
        <tissue evidence="3">Leaf</tissue>
    </source>
</reference>
<evidence type="ECO:0000313" key="3">
    <source>
        <dbReference type="EMBL" id="KZN02147.1"/>
    </source>
</evidence>
<accession>A0A161XZB2</accession>
<feature type="transmembrane region" description="Helical" evidence="2">
    <location>
        <begin position="381"/>
        <end position="400"/>
    </location>
</feature>
<dbReference type="PANTHER" id="PTHR31133:SF12">
    <property type="entry name" value="MEMBRANE PROTEIN"/>
    <property type="match status" value="1"/>
</dbReference>
<protein>
    <submittedName>
        <fullName evidence="3">Uncharacterized protein</fullName>
    </submittedName>
</protein>
<dbReference type="STRING" id="79200.A0A161XZB2"/>
<dbReference type="AlphaFoldDB" id="A0A161XZB2"/>
<proteinExistence type="predicted"/>
<feature type="transmembrane region" description="Helical" evidence="2">
    <location>
        <begin position="204"/>
        <end position="234"/>
    </location>
</feature>
<keyword evidence="2" id="KW-1133">Transmembrane helix</keyword>
<dbReference type="Gramene" id="KZN02147">
    <property type="protein sequence ID" value="KZN02147"/>
    <property type="gene ID" value="DCAR_010901"/>
</dbReference>
<name>A0A161XZB2_DAUCS</name>
<keyword evidence="2" id="KW-0472">Membrane</keyword>
<dbReference type="OMA" id="VFNRPQD"/>
<dbReference type="InterPro" id="IPR040229">
    <property type="entry name" value="At3g27390-like"/>
</dbReference>
<sequence length="698" mass="77989">MYNNNNNNKNSFSSDHNYVVGNMSPRISFSNDFVESHSRLVNNMANLHPPPPPPVSSDFEFSVSNHSMMSADELFSKGRLLPFKNSSQQKTVSTLREELLTSGEDDNVAASSSGKPPKSGRWKGLLGLRKSHATSKKQPDNHHHNRSAFDNSQNFTGISVGPFAALILIIGDSGVILGLLPAHVTWTVHALFKTKRFDFMLKVAVLLVLPALFAIWVAFGIATSVLIGLGYGFLNPWISAFEAFRHEQTNEYQKFYYCLVDGTWETIQGSCTMVQDFADLCYHSYHVHLKELQESTSEEDLHPLRLIHIPGCIIVGILGLLVEIPSYAVIAIVKSPLLLLKGWHRLTHDLLHREGPFLETGCIPIAGLSIITWPIIVVGHIAMAILSSIFIGLYGAVIVYQERSFRRGLAYVIAMVAEFDEYTNDWLYLREGSIIPKPQYRKKKSPHLDSSNQAIGGRPISSAIKEAPPILMEKLLPSRSVKETIKEVKMVQVWENMMRSKELRGKELVDANLITVADLYDWLNAKNSEEGAVIGIGLPCYSFYCTIVNSIKSGSAGIMIFDDFEINDLNRPQDKLVDWFHQPVMVLKEQIRGMEESELKYLEKYLLFGNDHKRMEAWDNGGVMPHDAVKAARLEGIARRMVGLVKSTSKFPTYRRKLRQVVKSLVIHALAKEGGPTPTGQVTNMPASAKQGASDELV</sequence>
<organism evidence="3">
    <name type="scientific">Daucus carota subsp. sativus</name>
    <name type="common">Carrot</name>
    <dbReference type="NCBI Taxonomy" id="79200"/>
    <lineage>
        <taxon>Eukaryota</taxon>
        <taxon>Viridiplantae</taxon>
        <taxon>Streptophyta</taxon>
        <taxon>Embryophyta</taxon>
        <taxon>Tracheophyta</taxon>
        <taxon>Spermatophyta</taxon>
        <taxon>Magnoliopsida</taxon>
        <taxon>eudicotyledons</taxon>
        <taxon>Gunneridae</taxon>
        <taxon>Pentapetalae</taxon>
        <taxon>asterids</taxon>
        <taxon>campanulids</taxon>
        <taxon>Apiales</taxon>
        <taxon>Apiaceae</taxon>
        <taxon>Apioideae</taxon>
        <taxon>Scandiceae</taxon>
        <taxon>Daucinae</taxon>
        <taxon>Daucus</taxon>
        <taxon>Daucus sect. Daucus</taxon>
    </lineage>
</organism>